<accession>A0ABS9CQL8</accession>
<sequence length="234" mass="24746">MIRKILPALLAVLLVCSFTGCRGKTTTNSTVSSTVSHAASGTQSGAASPSPGTDGTHSGASSAQNGTNNGTTNGTDGAENGGVTSEAAATGLGTFREALRGVYGEKYYPDTQLTEAEIREELGMDNTLYEEIYAERSAQNAHPDMFVAVKVKDGKTEEVKQKLTAYKQRLLENNNFAAHTEKINAAEIYAEGDYVFFVLLGDVEDNVSSEGFAEAFGKEIQRGIDAIKKAIGAM</sequence>
<dbReference type="PROSITE" id="PS51257">
    <property type="entry name" value="PROKAR_LIPOPROTEIN"/>
    <property type="match status" value="1"/>
</dbReference>
<keyword evidence="2" id="KW-0732">Signal</keyword>
<feature type="chain" id="PRO_5045719519" evidence="2">
    <location>
        <begin position="24"/>
        <end position="234"/>
    </location>
</feature>
<dbReference type="RefSeq" id="WP_235323639.1">
    <property type="nucleotide sequence ID" value="NZ_JAFBIT010000002.1"/>
</dbReference>
<protein>
    <submittedName>
        <fullName evidence="3">DUF4358 domain-containing protein</fullName>
    </submittedName>
</protein>
<dbReference type="Proteomes" id="UP001299220">
    <property type="component" value="Unassembled WGS sequence"/>
</dbReference>
<feature type="signal peptide" evidence="2">
    <location>
        <begin position="1"/>
        <end position="23"/>
    </location>
</feature>
<evidence type="ECO:0000256" key="2">
    <source>
        <dbReference type="SAM" id="SignalP"/>
    </source>
</evidence>
<keyword evidence="4" id="KW-1185">Reference proteome</keyword>
<organism evidence="3 4">
    <name type="scientific">Anaeromassilibacillus senegalensis</name>
    <dbReference type="NCBI Taxonomy" id="1673717"/>
    <lineage>
        <taxon>Bacteria</taxon>
        <taxon>Bacillati</taxon>
        <taxon>Bacillota</taxon>
        <taxon>Clostridia</taxon>
        <taxon>Eubacteriales</taxon>
        <taxon>Acutalibacteraceae</taxon>
        <taxon>Anaeromassilibacillus</taxon>
    </lineage>
</organism>
<evidence type="ECO:0000313" key="4">
    <source>
        <dbReference type="Proteomes" id="UP001299220"/>
    </source>
</evidence>
<dbReference type="InterPro" id="IPR025648">
    <property type="entry name" value="DUF4358"/>
</dbReference>
<dbReference type="EMBL" id="JAFBIT010000002">
    <property type="protein sequence ID" value="MCF2652605.1"/>
    <property type="molecule type" value="Genomic_DNA"/>
</dbReference>
<comment type="caution">
    <text evidence="3">The sequence shown here is derived from an EMBL/GenBank/DDBJ whole genome shotgun (WGS) entry which is preliminary data.</text>
</comment>
<evidence type="ECO:0000313" key="3">
    <source>
        <dbReference type="EMBL" id="MCF2652605.1"/>
    </source>
</evidence>
<proteinExistence type="predicted"/>
<dbReference type="Pfam" id="PF14270">
    <property type="entry name" value="DUF4358"/>
    <property type="match status" value="1"/>
</dbReference>
<feature type="compositionally biased region" description="Polar residues" evidence="1">
    <location>
        <begin position="41"/>
        <end position="64"/>
    </location>
</feature>
<evidence type="ECO:0000256" key="1">
    <source>
        <dbReference type="SAM" id="MobiDB-lite"/>
    </source>
</evidence>
<gene>
    <name evidence="3" type="ORF">JQM67_08315</name>
</gene>
<feature type="compositionally biased region" description="Low complexity" evidence="1">
    <location>
        <begin position="26"/>
        <end position="40"/>
    </location>
</feature>
<name>A0ABS9CQL8_9FIRM</name>
<reference evidence="3 4" key="1">
    <citation type="submission" date="2020-12" db="EMBL/GenBank/DDBJ databases">
        <title>Whole genome sequences of gut porcine anaerobes.</title>
        <authorList>
            <person name="Kubasova T."/>
            <person name="Jahodarova E."/>
            <person name="Rychlik I."/>
        </authorList>
    </citation>
    <scope>NUCLEOTIDE SEQUENCE [LARGE SCALE GENOMIC DNA]</scope>
    <source>
        <strain evidence="3 4">An867</strain>
    </source>
</reference>
<feature type="region of interest" description="Disordered" evidence="1">
    <location>
        <begin position="26"/>
        <end position="84"/>
    </location>
</feature>
<feature type="compositionally biased region" description="Low complexity" evidence="1">
    <location>
        <begin position="65"/>
        <end position="82"/>
    </location>
</feature>